<evidence type="ECO:0000313" key="3">
    <source>
        <dbReference type="Proteomes" id="UP000070700"/>
    </source>
</evidence>
<evidence type="ECO:0000313" key="2">
    <source>
        <dbReference type="EMBL" id="KUJ06917.1"/>
    </source>
</evidence>
<proteinExistence type="predicted"/>
<accession>A0A132B5H1</accession>
<name>A0A132B5H1_MOLSC</name>
<evidence type="ECO:0000256" key="1">
    <source>
        <dbReference type="SAM" id="MobiDB-lite"/>
    </source>
</evidence>
<dbReference type="OrthoDB" id="3540698at2759"/>
<dbReference type="RefSeq" id="XP_018061272.1">
    <property type="nucleotide sequence ID" value="XM_018216453.1"/>
</dbReference>
<sequence>MSVATATSLRVIAVSIDGSLGGPIRNPLRSVGGAMMGRFLEDRQRYDAIACGVPTILKEISPKQDIESTLKTLRTLAPQASGTSAKRNEQRDGGDSGVDGGFQRPSYSRCGGGQS</sequence>
<dbReference type="InParanoid" id="A0A132B5H1"/>
<keyword evidence="3" id="KW-1185">Reference proteome</keyword>
<gene>
    <name evidence="2" type="ORF">LY89DRAFT_692011</name>
</gene>
<dbReference type="KEGG" id="psco:LY89DRAFT_692011"/>
<feature type="compositionally biased region" description="Polar residues" evidence="1">
    <location>
        <begin position="74"/>
        <end position="85"/>
    </location>
</feature>
<organism evidence="2 3">
    <name type="scientific">Mollisia scopiformis</name>
    <name type="common">Conifer needle endophyte fungus</name>
    <name type="synonym">Phialocephala scopiformis</name>
    <dbReference type="NCBI Taxonomy" id="149040"/>
    <lineage>
        <taxon>Eukaryota</taxon>
        <taxon>Fungi</taxon>
        <taxon>Dikarya</taxon>
        <taxon>Ascomycota</taxon>
        <taxon>Pezizomycotina</taxon>
        <taxon>Leotiomycetes</taxon>
        <taxon>Helotiales</taxon>
        <taxon>Mollisiaceae</taxon>
        <taxon>Mollisia</taxon>
    </lineage>
</organism>
<dbReference type="GeneID" id="28826179"/>
<dbReference type="Proteomes" id="UP000070700">
    <property type="component" value="Unassembled WGS sequence"/>
</dbReference>
<dbReference type="AlphaFoldDB" id="A0A132B5H1"/>
<protein>
    <submittedName>
        <fullName evidence="2">Uncharacterized protein</fullName>
    </submittedName>
</protein>
<dbReference type="EMBL" id="KQ947442">
    <property type="protein sequence ID" value="KUJ06917.1"/>
    <property type="molecule type" value="Genomic_DNA"/>
</dbReference>
<reference evidence="2 3" key="1">
    <citation type="submission" date="2015-10" db="EMBL/GenBank/DDBJ databases">
        <title>Full genome of DAOMC 229536 Phialocephala scopiformis, a fungal endophyte of spruce producing the potent anti-insectan compound rugulosin.</title>
        <authorList>
            <consortium name="DOE Joint Genome Institute"/>
            <person name="Walker A.K."/>
            <person name="Frasz S.L."/>
            <person name="Seifert K.A."/>
            <person name="Miller J.D."/>
            <person name="Mondo S.J."/>
            <person name="Labutti K."/>
            <person name="Lipzen A."/>
            <person name="Dockter R."/>
            <person name="Kennedy M."/>
            <person name="Grigoriev I.V."/>
            <person name="Spatafora J.W."/>
        </authorList>
    </citation>
    <scope>NUCLEOTIDE SEQUENCE [LARGE SCALE GENOMIC DNA]</scope>
    <source>
        <strain evidence="2 3">CBS 120377</strain>
    </source>
</reference>
<feature type="region of interest" description="Disordered" evidence="1">
    <location>
        <begin position="74"/>
        <end position="115"/>
    </location>
</feature>